<dbReference type="EMBL" id="JAGGDJ010000007">
    <property type="protein sequence ID" value="MBO7745142.1"/>
    <property type="molecule type" value="Genomic_DNA"/>
</dbReference>
<evidence type="ECO:0000313" key="2">
    <source>
        <dbReference type="EMBL" id="MBO7745142.1"/>
    </source>
</evidence>
<evidence type="ECO:0000313" key="3">
    <source>
        <dbReference type="Proteomes" id="UP000670947"/>
    </source>
</evidence>
<dbReference type="InterPro" id="IPR025643">
    <property type="entry name" value="R2K_3"/>
</dbReference>
<comment type="caution">
    <text evidence="2">The sequence shown here is derived from an EMBL/GenBank/DDBJ whole genome shotgun (WGS) entry which is preliminary data.</text>
</comment>
<reference evidence="2 3" key="1">
    <citation type="submission" date="2021-03" db="EMBL/GenBank/DDBJ databases">
        <title>Paenibacillus artemisicola MWE-103 whole genome sequence.</title>
        <authorList>
            <person name="Ham Y.J."/>
        </authorList>
    </citation>
    <scope>NUCLEOTIDE SEQUENCE [LARGE SCALE GENOMIC DNA]</scope>
    <source>
        <strain evidence="2 3">MWE-103</strain>
    </source>
</reference>
<protein>
    <submittedName>
        <fullName evidence="2">ATP-grasp domain-containing protein</fullName>
    </submittedName>
</protein>
<gene>
    <name evidence="2" type="ORF">I8J29_13110</name>
</gene>
<keyword evidence="3" id="KW-1185">Reference proteome</keyword>
<name>A0ABS3WA07_9BACL</name>
<dbReference type="RefSeq" id="WP_208848058.1">
    <property type="nucleotide sequence ID" value="NZ_JAGGDJ010000007.1"/>
</dbReference>
<dbReference type="Proteomes" id="UP000670947">
    <property type="component" value="Unassembled WGS sequence"/>
</dbReference>
<organism evidence="2 3">
    <name type="scientific">Paenibacillus artemisiicola</name>
    <dbReference type="NCBI Taxonomy" id="1172618"/>
    <lineage>
        <taxon>Bacteria</taxon>
        <taxon>Bacillati</taxon>
        <taxon>Bacillota</taxon>
        <taxon>Bacilli</taxon>
        <taxon>Bacillales</taxon>
        <taxon>Paenibacillaceae</taxon>
        <taxon>Paenibacillus</taxon>
    </lineage>
</organism>
<feature type="domain" description="ATP-grasp" evidence="1">
    <location>
        <begin position="2"/>
        <end position="118"/>
    </location>
</feature>
<dbReference type="Pfam" id="PF14243">
    <property type="entry name" value="R2K_3"/>
    <property type="match status" value="1"/>
</dbReference>
<sequence>MERQGSELNGGIVLREFVTLEQLGKHPVSGMPLANEYRLFFLHRQLIQCMQYWEDADYRQVAPRLDAFIEIAQSMDSRFFKMDIAKTEAGDWIIIEVGDGQVSTLPGGADPERFYQSIMEIGEN</sequence>
<accession>A0ABS3WA07</accession>
<evidence type="ECO:0000259" key="1">
    <source>
        <dbReference type="Pfam" id="PF14243"/>
    </source>
</evidence>
<proteinExistence type="predicted"/>